<proteinExistence type="inferred from homology"/>
<evidence type="ECO:0000256" key="5">
    <source>
        <dbReference type="ARBA" id="ARBA00022795"/>
    </source>
</evidence>
<dbReference type="STRING" id="1121448.DGI_0503"/>
<feature type="domain" description="Flagellar assembly protein FliH/Type III secretion system HrpE" evidence="8">
    <location>
        <begin position="100"/>
        <end position="227"/>
    </location>
</feature>
<keyword evidence="10" id="KW-1185">Reference proteome</keyword>
<evidence type="ECO:0000256" key="6">
    <source>
        <dbReference type="ARBA" id="ARBA00022927"/>
    </source>
</evidence>
<sequence>MSLSSAEPLRYGKVILSSGRTLAGGLSLEEQGGRRAGLTDKEETDYMAAVKTRAQEMAVQIIRDAQAEALTLKQQAHEEGYQAGLAQAEEELGQAHAAMADSLAQALAAVRQGCREIFAASREDLALLLRASLEKVLAQELETRRAIFLTAYLEEALERLDGLTALTVAVHPDDEPLMAHILELARPRYPDLVSWRVRTDAALGQGSIVLESGQGMVHNTVDGRLQAVLQVLDGLALPPTERETLLDQEG</sequence>
<dbReference type="GO" id="GO:0015031">
    <property type="term" value="P:protein transport"/>
    <property type="evidence" value="ECO:0007669"/>
    <property type="project" value="UniProtKB-KW"/>
</dbReference>
<reference evidence="10" key="2">
    <citation type="submission" date="2013-07" db="EMBL/GenBank/DDBJ databases">
        <authorList>
            <person name="Morais-Silva F.O."/>
            <person name="Rezende A.M."/>
            <person name="Pimentel C."/>
            <person name="Resende D.M."/>
            <person name="Santos C.I."/>
            <person name="Clemente C."/>
            <person name="de Oliveira L.M."/>
            <person name="da Silva S.M."/>
            <person name="Costa D.A."/>
            <person name="Varela-Raposo A."/>
            <person name="Horacio E.C.A."/>
            <person name="Matos M."/>
            <person name="Flores O."/>
            <person name="Ruiz J.C."/>
            <person name="Rodrigues-Pousada C."/>
        </authorList>
    </citation>
    <scope>NUCLEOTIDE SEQUENCE [LARGE SCALE GENOMIC DNA]</scope>
    <source>
        <strain evidence="10">ATCC 19364 / DSM 1382 / NCIMB 9332 / VKM B-1759</strain>
    </source>
</reference>
<dbReference type="KEGG" id="dgg:DGI_0503"/>
<evidence type="ECO:0000256" key="3">
    <source>
        <dbReference type="ARBA" id="ARBA00016507"/>
    </source>
</evidence>
<comment type="similarity">
    <text evidence="2">Belongs to the FliH family.</text>
</comment>
<dbReference type="EMBL" id="CP006585">
    <property type="protein sequence ID" value="AGW12412.1"/>
    <property type="molecule type" value="Genomic_DNA"/>
</dbReference>
<evidence type="ECO:0000256" key="2">
    <source>
        <dbReference type="ARBA" id="ARBA00006602"/>
    </source>
</evidence>
<keyword evidence="4" id="KW-0813">Transport</keyword>
<keyword evidence="6" id="KW-0653">Protein transport</keyword>
<keyword evidence="7" id="KW-1006">Bacterial flagellum protein export</keyword>
<dbReference type="PANTHER" id="PTHR34982">
    <property type="entry name" value="YOP PROTEINS TRANSLOCATION PROTEIN L"/>
    <property type="match status" value="1"/>
</dbReference>
<dbReference type="InterPro" id="IPR051472">
    <property type="entry name" value="T3SS_Stator/FliH"/>
</dbReference>
<accession>T2G916</accession>
<evidence type="ECO:0000313" key="10">
    <source>
        <dbReference type="Proteomes" id="UP000016587"/>
    </source>
</evidence>
<evidence type="ECO:0000313" key="9">
    <source>
        <dbReference type="EMBL" id="AGW12412.1"/>
    </source>
</evidence>
<evidence type="ECO:0000256" key="1">
    <source>
        <dbReference type="ARBA" id="ARBA00003041"/>
    </source>
</evidence>
<reference evidence="9 10" key="1">
    <citation type="journal article" date="2013" name="J. Bacteriol.">
        <title>Roles of HynAB and Ech, the only two hydrogenases found in the model sulfate reducer Desulfovibrio gigas.</title>
        <authorList>
            <person name="Morais-Silva F.O."/>
            <person name="Santos C.I."/>
            <person name="Rodrigues R."/>
            <person name="Pereira I.A."/>
            <person name="Rodrigues-Pousada C."/>
        </authorList>
    </citation>
    <scope>NUCLEOTIDE SEQUENCE [LARGE SCALE GENOMIC DNA]</scope>
    <source>
        <strain evidence="10">ATCC 19364 / DSM 1382 / NCIMB 9332 / VKM B-1759</strain>
    </source>
</reference>
<name>T2G916_MEGG1</name>
<evidence type="ECO:0000256" key="7">
    <source>
        <dbReference type="ARBA" id="ARBA00023225"/>
    </source>
</evidence>
<dbReference type="Proteomes" id="UP000016587">
    <property type="component" value="Chromosome"/>
</dbReference>
<dbReference type="GO" id="GO:0044781">
    <property type="term" value="P:bacterial-type flagellum organization"/>
    <property type="evidence" value="ECO:0007669"/>
    <property type="project" value="UniProtKB-KW"/>
</dbReference>
<dbReference type="HOGENOM" id="CLU_084432_0_0_7"/>
<dbReference type="OrthoDB" id="5470636at2"/>
<protein>
    <recommendedName>
        <fullName evidence="3">Flagellar assembly protein FliH</fullName>
    </recommendedName>
</protein>
<dbReference type="AlphaFoldDB" id="T2G916"/>
<keyword evidence="5" id="KW-1005">Bacterial flagellum biogenesis</keyword>
<dbReference type="PANTHER" id="PTHR34982:SF1">
    <property type="entry name" value="FLAGELLAR ASSEMBLY PROTEIN FLIH"/>
    <property type="match status" value="1"/>
</dbReference>
<dbReference type="Pfam" id="PF02108">
    <property type="entry name" value="FliH"/>
    <property type="match status" value="1"/>
</dbReference>
<organism evidence="9 10">
    <name type="scientific">Megalodesulfovibrio gigas (strain ATCC 19364 / DSM 1382 / NCIMB 9332 / VKM B-1759)</name>
    <name type="common">Desulfovibrio gigas</name>
    <dbReference type="NCBI Taxonomy" id="1121448"/>
    <lineage>
        <taxon>Bacteria</taxon>
        <taxon>Pseudomonadati</taxon>
        <taxon>Thermodesulfobacteriota</taxon>
        <taxon>Desulfovibrionia</taxon>
        <taxon>Desulfovibrionales</taxon>
        <taxon>Desulfovibrionaceae</taxon>
        <taxon>Megalodesulfovibrio</taxon>
    </lineage>
</organism>
<gene>
    <name evidence="9" type="ORF">DGI_0503</name>
</gene>
<dbReference type="GO" id="GO:0005829">
    <property type="term" value="C:cytosol"/>
    <property type="evidence" value="ECO:0007669"/>
    <property type="project" value="TreeGrafter"/>
</dbReference>
<dbReference type="eggNOG" id="COG1317">
    <property type="taxonomic scope" value="Bacteria"/>
</dbReference>
<evidence type="ECO:0000256" key="4">
    <source>
        <dbReference type="ARBA" id="ARBA00022448"/>
    </source>
</evidence>
<dbReference type="InterPro" id="IPR018035">
    <property type="entry name" value="Flagellar_FliH/T3SS_HrpE"/>
</dbReference>
<dbReference type="RefSeq" id="WP_021759054.1">
    <property type="nucleotide sequence ID" value="NC_022444.1"/>
</dbReference>
<comment type="function">
    <text evidence="1">Needed for flagellar regrowth and assembly.</text>
</comment>
<evidence type="ECO:0000259" key="8">
    <source>
        <dbReference type="Pfam" id="PF02108"/>
    </source>
</evidence>
<dbReference type="PATRIC" id="fig|1121448.10.peg.498"/>